<evidence type="ECO:0000259" key="4">
    <source>
        <dbReference type="SMART" id="SM00822"/>
    </source>
</evidence>
<feature type="domain" description="Ketoreductase" evidence="4">
    <location>
        <begin position="3"/>
        <end position="184"/>
    </location>
</feature>
<dbReference type="RefSeq" id="WP_133977727.1">
    <property type="nucleotide sequence ID" value="NZ_SOCE01000001.1"/>
</dbReference>
<dbReference type="GO" id="GO:0016020">
    <property type="term" value="C:membrane"/>
    <property type="evidence" value="ECO:0007669"/>
    <property type="project" value="TreeGrafter"/>
</dbReference>
<dbReference type="PANTHER" id="PTHR44196:SF1">
    <property type="entry name" value="DEHYDROGENASE_REDUCTASE SDR FAMILY MEMBER 7B"/>
    <property type="match status" value="1"/>
</dbReference>
<dbReference type="SUPFAM" id="SSF51735">
    <property type="entry name" value="NAD(P)-binding Rossmann-fold domains"/>
    <property type="match status" value="1"/>
</dbReference>
<keyword evidence="6" id="KW-1185">Reference proteome</keyword>
<dbReference type="PROSITE" id="PS00061">
    <property type="entry name" value="ADH_SHORT"/>
    <property type="match status" value="1"/>
</dbReference>
<dbReference type="EMBL" id="SOCE01000001">
    <property type="protein sequence ID" value="TDU88040.1"/>
    <property type="molecule type" value="Genomic_DNA"/>
</dbReference>
<evidence type="ECO:0000313" key="5">
    <source>
        <dbReference type="EMBL" id="TDU88040.1"/>
    </source>
</evidence>
<dbReference type="Proteomes" id="UP000295151">
    <property type="component" value="Unassembled WGS sequence"/>
</dbReference>
<dbReference type="OrthoDB" id="5242868at2"/>
<dbReference type="PANTHER" id="PTHR44196">
    <property type="entry name" value="DEHYDROGENASE/REDUCTASE SDR FAMILY MEMBER 7B"/>
    <property type="match status" value="1"/>
</dbReference>
<dbReference type="InterPro" id="IPR020904">
    <property type="entry name" value="Sc_DH/Rdtase_CS"/>
</dbReference>
<dbReference type="PRINTS" id="PR00081">
    <property type="entry name" value="GDHRDH"/>
</dbReference>
<evidence type="ECO:0000256" key="3">
    <source>
        <dbReference type="SAM" id="MobiDB-lite"/>
    </source>
</evidence>
<dbReference type="SMART" id="SM00822">
    <property type="entry name" value="PKS_KR"/>
    <property type="match status" value="1"/>
</dbReference>
<dbReference type="AlphaFoldDB" id="A0A4R7T7X2"/>
<comment type="similarity">
    <text evidence="1">Belongs to the short-chain dehydrogenases/reductases (SDR) family.</text>
</comment>
<dbReference type="Pfam" id="PF00106">
    <property type="entry name" value="adh_short"/>
    <property type="match status" value="1"/>
</dbReference>
<feature type="region of interest" description="Disordered" evidence="3">
    <location>
        <begin position="261"/>
        <end position="281"/>
    </location>
</feature>
<name>A0A4R7T7X2_9ACTN</name>
<proteinExistence type="inferred from homology"/>
<evidence type="ECO:0000256" key="2">
    <source>
        <dbReference type="ARBA" id="ARBA00023002"/>
    </source>
</evidence>
<evidence type="ECO:0000313" key="6">
    <source>
        <dbReference type="Proteomes" id="UP000295151"/>
    </source>
</evidence>
<protein>
    <submittedName>
        <fullName evidence="5">Short-subunit dehydrogenase</fullName>
    </submittedName>
</protein>
<gene>
    <name evidence="5" type="ORF">EV138_1579</name>
</gene>
<dbReference type="InterPro" id="IPR057326">
    <property type="entry name" value="KR_dom"/>
</dbReference>
<sequence length="316" mass="33428">MTRVVVVTGASSGIGLATARAFARQGARLVLAARSAESLAAAERLCVSDGGEVLVVPTDVAAAGEVEKLMVVAEQRFGAIDVVVHAAAVLAYGRFEDVPTDIFDHVLTVNIQGTANVGRSALRSFRSQGSGTLIVVGSLLGTIATPYLSSYVASKWAIHGLTRTWQLEVRPDPGVEVALVWPGSVNTPAYSQAANYAGRIGRPPPPVDPPEKVARRIVRLADRPRRATSVGVANRLTLFGFRWLPGVFDRLVTPLMKAGGLSRDKVGAHPGNVPAPSPRGDGEYGRWGRHWLRPLAGTTVAAAVAGAGWKVRRRRA</sequence>
<dbReference type="GO" id="GO:0016491">
    <property type="term" value="F:oxidoreductase activity"/>
    <property type="evidence" value="ECO:0007669"/>
    <property type="project" value="UniProtKB-KW"/>
</dbReference>
<comment type="caution">
    <text evidence="5">The sequence shown here is derived from an EMBL/GenBank/DDBJ whole genome shotgun (WGS) entry which is preliminary data.</text>
</comment>
<keyword evidence="2" id="KW-0560">Oxidoreductase</keyword>
<dbReference type="InterPro" id="IPR002347">
    <property type="entry name" value="SDR_fam"/>
</dbReference>
<evidence type="ECO:0000256" key="1">
    <source>
        <dbReference type="ARBA" id="ARBA00006484"/>
    </source>
</evidence>
<organism evidence="5 6">
    <name type="scientific">Kribbella voronezhensis</name>
    <dbReference type="NCBI Taxonomy" id="2512212"/>
    <lineage>
        <taxon>Bacteria</taxon>
        <taxon>Bacillati</taxon>
        <taxon>Actinomycetota</taxon>
        <taxon>Actinomycetes</taxon>
        <taxon>Propionibacteriales</taxon>
        <taxon>Kribbellaceae</taxon>
        <taxon>Kribbella</taxon>
    </lineage>
</organism>
<dbReference type="Gene3D" id="3.40.50.720">
    <property type="entry name" value="NAD(P)-binding Rossmann-like Domain"/>
    <property type="match status" value="1"/>
</dbReference>
<accession>A0A4R7T7X2</accession>
<dbReference type="InterPro" id="IPR036291">
    <property type="entry name" value="NAD(P)-bd_dom_sf"/>
</dbReference>
<reference evidence="5 6" key="1">
    <citation type="submission" date="2019-03" db="EMBL/GenBank/DDBJ databases">
        <title>Genomic Encyclopedia of Type Strains, Phase III (KMG-III): the genomes of soil and plant-associated and newly described type strains.</title>
        <authorList>
            <person name="Whitman W."/>
        </authorList>
    </citation>
    <scope>NUCLEOTIDE SEQUENCE [LARGE SCALE GENOMIC DNA]</scope>
    <source>
        <strain evidence="5 6">VKM Ac-2575</strain>
    </source>
</reference>